<comment type="function">
    <text evidence="5">Component of the large ribosomal subunit. The ribosome is a large ribonucleoprotein complex responsible for the synthesis of proteins in the cell.</text>
</comment>
<dbReference type="GO" id="GO:1990904">
    <property type="term" value="C:ribonucleoprotein complex"/>
    <property type="evidence" value="ECO:0007669"/>
    <property type="project" value="UniProtKB-KW"/>
</dbReference>
<feature type="region of interest" description="Disordered" evidence="8">
    <location>
        <begin position="1"/>
        <end position="24"/>
    </location>
</feature>
<dbReference type="InterPro" id="IPR000509">
    <property type="entry name" value="Ribosomal_eL36"/>
</dbReference>
<dbReference type="Pfam" id="PF01158">
    <property type="entry name" value="Ribosomal_L36e"/>
    <property type="match status" value="1"/>
</dbReference>
<dbReference type="InterPro" id="IPR038097">
    <property type="entry name" value="Ribosomal_eL36_sf"/>
</dbReference>
<reference evidence="9" key="2">
    <citation type="submission" date="2025-08" db="UniProtKB">
        <authorList>
            <consortium name="Ensembl"/>
        </authorList>
    </citation>
    <scope>IDENTIFICATION</scope>
    <source>
        <strain evidence="9">Thoroughbred</strain>
    </source>
</reference>
<evidence type="ECO:0000256" key="4">
    <source>
        <dbReference type="ARBA" id="ARBA00023274"/>
    </source>
</evidence>
<evidence type="ECO:0000256" key="5">
    <source>
        <dbReference type="ARBA" id="ARBA00034092"/>
    </source>
</evidence>
<comment type="similarity">
    <text evidence="1">Belongs to the eukaryotic ribosomal protein eL36 family.</text>
</comment>
<dbReference type="GO" id="GO:0006412">
    <property type="term" value="P:translation"/>
    <property type="evidence" value="ECO:0007669"/>
    <property type="project" value="InterPro"/>
</dbReference>
<keyword evidence="4" id="KW-0687">Ribonucleoprotein</keyword>
<dbReference type="Proteomes" id="UP000002281">
    <property type="component" value="Chromosome 16"/>
</dbReference>
<evidence type="ECO:0000313" key="10">
    <source>
        <dbReference type="Proteomes" id="UP000002281"/>
    </source>
</evidence>
<sequence length="117" mass="12989">MDADLGAGGTFHRKGEGAFPSRPSSINLTLQRQAKAQPPGWHLTKHTKFMWDLIPEVCDSARCERCATELLEVSMDKQALKFITKSVGTQLHAKRKQEKLSNILTAMRKAAKAVKKA</sequence>
<proteinExistence type="inferred from homology"/>
<dbReference type="AlphaFoldDB" id="A0A9L0SX01"/>
<name>A0A9L0SX01_HORSE</name>
<comment type="subunit">
    <text evidence="2">Component of the large ribosomal subunit.</text>
</comment>
<reference evidence="9 10" key="1">
    <citation type="journal article" date="2009" name="Science">
        <title>Genome sequence, comparative analysis, and population genetics of the domestic horse.</title>
        <authorList>
            <consortium name="Broad Institute Genome Sequencing Platform"/>
            <consortium name="Broad Institute Whole Genome Assembly Team"/>
            <person name="Wade C.M."/>
            <person name="Giulotto E."/>
            <person name="Sigurdsson S."/>
            <person name="Zoli M."/>
            <person name="Gnerre S."/>
            <person name="Imsland F."/>
            <person name="Lear T.L."/>
            <person name="Adelson D.L."/>
            <person name="Bailey E."/>
            <person name="Bellone R.R."/>
            <person name="Bloecker H."/>
            <person name="Distl O."/>
            <person name="Edgar R.C."/>
            <person name="Garber M."/>
            <person name="Leeb T."/>
            <person name="Mauceli E."/>
            <person name="MacLeod J.N."/>
            <person name="Penedo M.C.T."/>
            <person name="Raison J.M."/>
            <person name="Sharpe T."/>
            <person name="Vogel J."/>
            <person name="Andersson L."/>
            <person name="Antczak D.F."/>
            <person name="Biagi T."/>
            <person name="Binns M.M."/>
            <person name="Chowdhary B.P."/>
            <person name="Coleman S.J."/>
            <person name="Della Valle G."/>
            <person name="Fryc S."/>
            <person name="Guerin G."/>
            <person name="Hasegawa T."/>
            <person name="Hill E.W."/>
            <person name="Jurka J."/>
            <person name="Kiialainen A."/>
            <person name="Lindgren G."/>
            <person name="Liu J."/>
            <person name="Magnani E."/>
            <person name="Mickelson J.R."/>
            <person name="Murray J."/>
            <person name="Nergadze S.G."/>
            <person name="Onofrio R."/>
            <person name="Pedroni S."/>
            <person name="Piras M.F."/>
            <person name="Raudsepp T."/>
            <person name="Rocchi M."/>
            <person name="Roeed K.H."/>
            <person name="Ryder O.A."/>
            <person name="Searle S."/>
            <person name="Skow L."/>
            <person name="Swinburne J.E."/>
            <person name="Syvaenen A.C."/>
            <person name="Tozaki T."/>
            <person name="Valberg S.J."/>
            <person name="Vaudin M."/>
            <person name="White J.R."/>
            <person name="Zody M.C."/>
            <person name="Lander E.S."/>
            <person name="Lindblad-Toh K."/>
        </authorList>
    </citation>
    <scope>NUCLEOTIDE SEQUENCE [LARGE SCALE GENOMIC DNA]</scope>
    <source>
        <strain evidence="9 10">Thoroughbred</strain>
    </source>
</reference>
<evidence type="ECO:0000256" key="6">
    <source>
        <dbReference type="ARBA" id="ARBA00035226"/>
    </source>
</evidence>
<evidence type="ECO:0000256" key="8">
    <source>
        <dbReference type="SAM" id="MobiDB-lite"/>
    </source>
</evidence>
<dbReference type="GeneTree" id="ENSGT00390000011943"/>
<keyword evidence="10" id="KW-1185">Reference proteome</keyword>
<keyword evidence="3" id="KW-0689">Ribosomal protein</keyword>
<protein>
    <recommendedName>
        <fullName evidence="6">Large ribosomal subunit protein eL36</fullName>
    </recommendedName>
    <alternativeName>
        <fullName evidence="7">60S ribosomal protein L36</fullName>
    </alternativeName>
</protein>
<dbReference type="PANTHER" id="PTHR10114">
    <property type="entry name" value="60S RIBOSOMAL PROTEIN L36"/>
    <property type="match status" value="1"/>
</dbReference>
<reference evidence="9" key="3">
    <citation type="submission" date="2025-09" db="UniProtKB">
        <authorList>
            <consortium name="Ensembl"/>
        </authorList>
    </citation>
    <scope>IDENTIFICATION</scope>
    <source>
        <strain evidence="9">Thoroughbred</strain>
    </source>
</reference>
<evidence type="ECO:0000256" key="2">
    <source>
        <dbReference type="ARBA" id="ARBA00011133"/>
    </source>
</evidence>
<evidence type="ECO:0000256" key="7">
    <source>
        <dbReference type="ARBA" id="ARBA00035331"/>
    </source>
</evidence>
<evidence type="ECO:0000256" key="3">
    <source>
        <dbReference type="ARBA" id="ARBA00022980"/>
    </source>
</evidence>
<organism evidence="9 10">
    <name type="scientific">Equus caballus</name>
    <name type="common">Horse</name>
    <dbReference type="NCBI Taxonomy" id="9796"/>
    <lineage>
        <taxon>Eukaryota</taxon>
        <taxon>Metazoa</taxon>
        <taxon>Chordata</taxon>
        <taxon>Craniata</taxon>
        <taxon>Vertebrata</taxon>
        <taxon>Euteleostomi</taxon>
        <taxon>Mammalia</taxon>
        <taxon>Eutheria</taxon>
        <taxon>Laurasiatheria</taxon>
        <taxon>Perissodactyla</taxon>
        <taxon>Equidae</taxon>
        <taxon>Equus</taxon>
    </lineage>
</organism>
<dbReference type="GO" id="GO:0005840">
    <property type="term" value="C:ribosome"/>
    <property type="evidence" value="ECO:0007669"/>
    <property type="project" value="UniProtKB-KW"/>
</dbReference>
<dbReference type="GO" id="GO:0003735">
    <property type="term" value="F:structural constituent of ribosome"/>
    <property type="evidence" value="ECO:0007669"/>
    <property type="project" value="InterPro"/>
</dbReference>
<evidence type="ECO:0000313" key="9">
    <source>
        <dbReference type="Ensembl" id="ENSECAP00000079383.1"/>
    </source>
</evidence>
<accession>A0A9L0SX01</accession>
<evidence type="ECO:0000256" key="1">
    <source>
        <dbReference type="ARBA" id="ARBA00006509"/>
    </source>
</evidence>
<dbReference type="Gene3D" id="1.10.10.1760">
    <property type="entry name" value="60S ribosomal protein L36"/>
    <property type="match status" value="1"/>
</dbReference>
<dbReference type="Ensembl" id="ENSECAT00000109720.1">
    <property type="protein sequence ID" value="ENSECAP00000079383.1"/>
    <property type="gene ID" value="ENSECAG00000049408.1"/>
</dbReference>